<evidence type="ECO:0000256" key="1">
    <source>
        <dbReference type="ARBA" id="ARBA00001974"/>
    </source>
</evidence>
<dbReference type="OrthoDB" id="8300278at2759"/>
<keyword evidence="10 13" id="KW-0411">Iron-sulfur</keyword>
<evidence type="ECO:0000256" key="13">
    <source>
        <dbReference type="PIRSR" id="PIRSR000127-3"/>
    </source>
</evidence>
<evidence type="ECO:0000259" key="15">
    <source>
        <dbReference type="PROSITE" id="PS51085"/>
    </source>
</evidence>
<evidence type="ECO:0000313" key="17">
    <source>
        <dbReference type="EMBL" id="CEM14658.1"/>
    </source>
</evidence>
<feature type="domain" description="2Fe-2S ferredoxin-type" evidence="15">
    <location>
        <begin position="9"/>
        <end position="98"/>
    </location>
</feature>
<evidence type="ECO:0000256" key="6">
    <source>
        <dbReference type="ARBA" id="ARBA00022723"/>
    </source>
</evidence>
<comment type="similarity">
    <text evidence="2">Belongs to the xanthine dehydrogenase family.</text>
</comment>
<evidence type="ECO:0000256" key="5">
    <source>
        <dbReference type="ARBA" id="ARBA00022714"/>
    </source>
</evidence>
<dbReference type="Pfam" id="PF01799">
    <property type="entry name" value="Fer2_2"/>
    <property type="match status" value="1"/>
</dbReference>
<evidence type="ECO:0000256" key="14">
    <source>
        <dbReference type="SAM" id="MobiDB-lite"/>
    </source>
</evidence>
<dbReference type="InterPro" id="IPR016166">
    <property type="entry name" value="FAD-bd_PCMH"/>
</dbReference>
<dbReference type="InterPro" id="IPR005107">
    <property type="entry name" value="CO_DH_flav_C"/>
</dbReference>
<keyword evidence="4" id="KW-0285">Flavoprotein</keyword>
<dbReference type="InterPro" id="IPR006058">
    <property type="entry name" value="2Fe2S_fd_BS"/>
</dbReference>
<dbReference type="PIRSF" id="PIRSF000127">
    <property type="entry name" value="Xanthine_DH"/>
    <property type="match status" value="1"/>
</dbReference>
<keyword evidence="5 13" id="KW-0001">2Fe-2S</keyword>
<dbReference type="SUPFAM" id="SSF56003">
    <property type="entry name" value="Molybdenum cofactor-binding domain"/>
    <property type="match status" value="1"/>
</dbReference>
<dbReference type="InterPro" id="IPR036318">
    <property type="entry name" value="FAD-bd_PCMH-like_sf"/>
</dbReference>
<dbReference type="InterPro" id="IPR008274">
    <property type="entry name" value="AldOxase/xan_DH_MoCoBD1"/>
</dbReference>
<dbReference type="Pfam" id="PF00111">
    <property type="entry name" value="Fer2"/>
    <property type="match status" value="1"/>
</dbReference>
<dbReference type="GO" id="GO:0071949">
    <property type="term" value="F:FAD binding"/>
    <property type="evidence" value="ECO:0007669"/>
    <property type="project" value="InterPro"/>
</dbReference>
<comment type="cofactor">
    <cofactor evidence="1 12">
        <name>FAD</name>
        <dbReference type="ChEBI" id="CHEBI:57692"/>
    </cofactor>
</comment>
<dbReference type="Gene3D" id="3.30.465.10">
    <property type="match status" value="1"/>
</dbReference>
<evidence type="ECO:0000256" key="12">
    <source>
        <dbReference type="PIRSR" id="PIRSR000127-2"/>
    </source>
</evidence>
<comment type="cofactor">
    <cofactor evidence="13">
        <name>Mo-molybdopterin</name>
        <dbReference type="ChEBI" id="CHEBI:71302"/>
    </cofactor>
    <text evidence="13">Binds 1 Mo-molybdopterin (Mo-MPT) cofactor per subunit.</text>
</comment>
<accession>A0A0G4FL06</accession>
<dbReference type="SMART" id="SM01008">
    <property type="entry name" value="Ald_Xan_dh_C"/>
    <property type="match status" value="1"/>
</dbReference>
<dbReference type="EMBL" id="CDMY01000456">
    <property type="protein sequence ID" value="CEM14658.1"/>
    <property type="molecule type" value="Genomic_DNA"/>
</dbReference>
<dbReference type="PhylomeDB" id="A0A0G4FL06"/>
<dbReference type="InterPro" id="IPR000674">
    <property type="entry name" value="Ald_Oxase/Xan_DH_a/b"/>
</dbReference>
<dbReference type="InterPro" id="IPR016169">
    <property type="entry name" value="FAD-bd_PCMH_sub2"/>
</dbReference>
<evidence type="ECO:0000259" key="16">
    <source>
        <dbReference type="PROSITE" id="PS51387"/>
    </source>
</evidence>
<dbReference type="FunFam" id="3.30.365.10:FF:000001">
    <property type="entry name" value="Xanthine dehydrogenase oxidase"/>
    <property type="match status" value="1"/>
</dbReference>
<keyword evidence="18" id="KW-1185">Reference proteome</keyword>
<evidence type="ECO:0000256" key="7">
    <source>
        <dbReference type="ARBA" id="ARBA00022827"/>
    </source>
</evidence>
<dbReference type="Pfam" id="PF01315">
    <property type="entry name" value="Ald_Xan_dh_C"/>
    <property type="match status" value="1"/>
</dbReference>
<dbReference type="Gene3D" id="3.30.390.50">
    <property type="entry name" value="CO dehydrogenase flavoprotein, C-terminal domain"/>
    <property type="match status" value="1"/>
</dbReference>
<feature type="binding site" evidence="13">
    <location>
        <position position="55"/>
    </location>
    <ligand>
        <name>[2Fe-2S] cluster</name>
        <dbReference type="ChEBI" id="CHEBI:190135"/>
        <label>1</label>
    </ligand>
</feature>
<gene>
    <name evidence="17" type="ORF">Vbra_21444</name>
</gene>
<dbReference type="Gene3D" id="3.90.1170.50">
    <property type="entry name" value="Aldehyde oxidase/xanthine dehydrogenase, a/b hammerhead"/>
    <property type="match status" value="1"/>
</dbReference>
<dbReference type="VEuPathDB" id="CryptoDB:Vbra_21444"/>
<dbReference type="Pfam" id="PF03450">
    <property type="entry name" value="CO_deh_flav_C"/>
    <property type="match status" value="1"/>
</dbReference>
<feature type="binding site" evidence="13">
    <location>
        <position position="155"/>
    </location>
    <ligand>
        <name>[2Fe-2S] cluster</name>
        <dbReference type="ChEBI" id="CHEBI:190135"/>
        <label>2</label>
    </ligand>
</feature>
<dbReference type="Proteomes" id="UP000041254">
    <property type="component" value="Unassembled WGS sequence"/>
</dbReference>
<dbReference type="InterPro" id="IPR002346">
    <property type="entry name" value="Mopterin_DH_FAD-bd"/>
</dbReference>
<feature type="compositionally biased region" description="Low complexity" evidence="14">
    <location>
        <begin position="511"/>
        <end position="527"/>
    </location>
</feature>
<dbReference type="Pfam" id="PF20256">
    <property type="entry name" value="MoCoBD_2"/>
    <property type="match status" value="1"/>
</dbReference>
<dbReference type="InterPro" id="IPR037165">
    <property type="entry name" value="AldOxase/xan_DH_Mopterin-bd_sf"/>
</dbReference>
<feature type="binding site" evidence="12">
    <location>
        <position position="402"/>
    </location>
    <ligand>
        <name>FAD</name>
        <dbReference type="ChEBI" id="CHEBI:57692"/>
    </ligand>
</feature>
<dbReference type="PANTHER" id="PTHR11908:SF132">
    <property type="entry name" value="ALDEHYDE OXIDASE 1-RELATED"/>
    <property type="match status" value="1"/>
</dbReference>
<dbReference type="PANTHER" id="PTHR11908">
    <property type="entry name" value="XANTHINE DEHYDROGENASE"/>
    <property type="match status" value="1"/>
</dbReference>
<dbReference type="InParanoid" id="A0A0G4FL06"/>
<feature type="binding site" evidence="13">
    <location>
        <position position="1091"/>
    </location>
    <ligand>
        <name>Mo-molybdopterin</name>
        <dbReference type="ChEBI" id="CHEBI:71302"/>
    </ligand>
    <ligandPart>
        <name>Mo</name>
        <dbReference type="ChEBI" id="CHEBI:28685"/>
    </ligandPart>
</feature>
<feature type="binding site" evidence="12">
    <location>
        <position position="338"/>
    </location>
    <ligand>
        <name>FAD</name>
        <dbReference type="ChEBI" id="CHEBI:57692"/>
    </ligand>
</feature>
<keyword evidence="8" id="KW-0560">Oxidoreductase</keyword>
<dbReference type="CDD" id="cd00207">
    <property type="entry name" value="fer2"/>
    <property type="match status" value="1"/>
</dbReference>
<dbReference type="PROSITE" id="PS51085">
    <property type="entry name" value="2FE2S_FER_2"/>
    <property type="match status" value="1"/>
</dbReference>
<name>A0A0G4FL06_VITBC</name>
<dbReference type="InterPro" id="IPR036884">
    <property type="entry name" value="2Fe-2S-bd_dom_sf"/>
</dbReference>
<feature type="binding site" evidence="13">
    <location>
        <position position="58"/>
    </location>
    <ligand>
        <name>[2Fe-2S] cluster</name>
        <dbReference type="ChEBI" id="CHEBI:190135"/>
        <label>1</label>
    </ligand>
</feature>
<feature type="domain" description="FAD-binding PCMH-type" evidence="16">
    <location>
        <begin position="208"/>
        <end position="394"/>
    </location>
</feature>
<evidence type="ECO:0008006" key="19">
    <source>
        <dbReference type="Google" id="ProtNLM"/>
    </source>
</evidence>
<dbReference type="Pfam" id="PF02738">
    <property type="entry name" value="MoCoBD_1"/>
    <property type="match status" value="1"/>
</dbReference>
<keyword evidence="3 13" id="KW-0500">Molybdenum</keyword>
<sequence>MPACMEAAGALAFTLDGQKVVVKAADVDPSLPLASFLRSHLGCHNVKVACGEGGCGACTVLLERQDPSTKAIERHTALSCIKPLPSVHGWNVTTAKGLKDRSGALHKRMETLNAAQCGYCTPGFVVSLYDTLTSAGGDLTTDRLKGELDGNLCRCTGYRSILDVCKSFCTDAPAHLRPTTPDIEDAIPPCKWPTPVPQPLPSTPPPLLKNASLTWHTPSSLAELHSIFRSLRQDGKVRLVGHNTSVCWQEKAKEEECVISLERVEELAGIHVTERAIRVGGQATISELISVIDKEATKTATYAALSAHLRHTGSKQLRNEGTVAGNLMLVKTMAFPSDIAPLLLAWGCRIEYIDLDAPTPSAAQTQMVDLEAFLVADAPKMALIVAIVLDKQNEGAFFRSYRTAMRKHYAHATANAAFWCEFSPSSSGVVSAVRLVAGAVSDRPQRARQTEAFLLEQGLTNKTVTRAIEMLTEEVTIGASSHDSESYRKSLLAGYLYRFLLECINRHDNTRTSTPSPSSTSTHSTTTADTGHLNGTTHTDTDTDPDTDIDREGGGARIWQPLAKPDNERLVTGDAKYTGDVAMDKRALYGAYVTSEHAKATLLRVDGSEAMRVDGVVDIVTSEDFTLNRMINTVTAWDTNLLESVVPIGGQSRFVGQPVALVLAATEDTARKAAHVVKVEWADIQTPVVTIAQAMAAKREYKKMFEGRKGDIAPFEAVFSSRGTADLQVVKGKVDCGSQLHFYLEPQVAVACPDEDGRMTVHTATQGPQYVHENVALALGLPQHKVDVRLRRLGGGFGGKSTGSVPVAIMAAVAARKAGRPVHVSPTRHQDAAMTGGREEIELDYEAAFDRSGRIHAIRASVHVNCGCAGNLAYMCGKYIAEFLEQAYELQNFYLLSKLWITDLPMRMPVRAPGGLPAALAIETILDHIASSLSLDQADVRRANHLTETSLTSAMYVNGEMAAAPRQLTVPVQIARIHDEVCASSEWGRRVAEVAAFNKAHRWRKRGLGLMGLRFPRPLFASNAVINVHVDGTVLLHHEGVEMGQGLHVKVIQVACDTLGTRLFGYPLPASLVRSADFATEFMPNPWLTAASSTSERMCFAMQDAANRMAEKLMPFVNQESADGQVAERWKEVILAANGAKVNLQQQGEWRPSSGNVIDFYDTYGGTVAEVEIDVLTGEHSVRAFHMSYDCGKSINPLVDIGQAEGAAIMGQGFCTSEQVTWDATGRLINDGTWMYKPPLAPDMPTDFRVHLLDNSAFPGGFASSKATGEPPLLGSVSIFLAIQQAIRSARSDAGEEGFFTLSTPATCAKIQQSCGTKIEDMTVEAAKRGE</sequence>
<dbReference type="InterPro" id="IPR002888">
    <property type="entry name" value="2Fe-2S-bd"/>
</dbReference>
<dbReference type="SUPFAM" id="SSF47741">
    <property type="entry name" value="CO dehydrogenase ISP C-domain like"/>
    <property type="match status" value="1"/>
</dbReference>
<dbReference type="Gene3D" id="3.30.365.10">
    <property type="entry name" value="Aldehyde oxidase/xanthine dehydrogenase, molybdopterin binding domain"/>
    <property type="match status" value="4"/>
</dbReference>
<evidence type="ECO:0000256" key="9">
    <source>
        <dbReference type="ARBA" id="ARBA00023004"/>
    </source>
</evidence>
<feature type="binding site" evidence="13">
    <location>
        <position position="153"/>
    </location>
    <ligand>
        <name>[2Fe-2S] cluster</name>
        <dbReference type="ChEBI" id="CHEBI:190135"/>
        <label>2</label>
    </ligand>
</feature>
<feature type="binding site" evidence="13">
    <location>
        <position position="797"/>
    </location>
    <ligand>
        <name>Mo-molybdopterin</name>
        <dbReference type="ChEBI" id="CHEBI:71302"/>
    </ligand>
    <ligandPart>
        <name>Mo</name>
        <dbReference type="ChEBI" id="CHEBI:28685"/>
    </ligandPart>
</feature>
<feature type="binding site" evidence="13">
    <location>
        <position position="120"/>
    </location>
    <ligand>
        <name>[2Fe-2S] cluster</name>
        <dbReference type="ChEBI" id="CHEBI:190135"/>
        <label>2</label>
    </ligand>
</feature>
<organism evidence="17 18">
    <name type="scientific">Vitrella brassicaformis (strain CCMP3155)</name>
    <dbReference type="NCBI Taxonomy" id="1169540"/>
    <lineage>
        <taxon>Eukaryota</taxon>
        <taxon>Sar</taxon>
        <taxon>Alveolata</taxon>
        <taxon>Colpodellida</taxon>
        <taxon>Vitrellaceae</taxon>
        <taxon>Vitrella</taxon>
    </lineage>
</organism>
<dbReference type="GO" id="GO:0016491">
    <property type="term" value="F:oxidoreductase activity"/>
    <property type="evidence" value="ECO:0007669"/>
    <property type="project" value="UniProtKB-KW"/>
</dbReference>
<dbReference type="Gene3D" id="1.10.150.120">
    <property type="entry name" value="[2Fe-2S]-binding domain"/>
    <property type="match status" value="1"/>
</dbReference>
<dbReference type="InterPro" id="IPR001041">
    <property type="entry name" value="2Fe-2S_ferredoxin-type"/>
</dbReference>
<keyword evidence="9 13" id="KW-0408">Iron</keyword>
<dbReference type="PROSITE" id="PS51387">
    <property type="entry name" value="FAD_PCMH"/>
    <property type="match status" value="1"/>
</dbReference>
<dbReference type="PROSITE" id="PS00197">
    <property type="entry name" value="2FE2S_FER_1"/>
    <property type="match status" value="1"/>
</dbReference>
<protein>
    <recommendedName>
        <fullName evidence="19">FAD-binding PCMH-type domain-containing protein</fullName>
    </recommendedName>
</protein>
<dbReference type="SUPFAM" id="SSF54665">
    <property type="entry name" value="CO dehydrogenase molybdoprotein N-domain-like"/>
    <property type="match status" value="1"/>
</dbReference>
<feature type="binding site" evidence="13">
    <location>
        <position position="80"/>
    </location>
    <ligand>
        <name>[2Fe-2S] cluster</name>
        <dbReference type="ChEBI" id="CHEBI:190135"/>
        <label>1</label>
    </ligand>
</feature>
<feature type="binding site" evidence="13">
    <location>
        <position position="117"/>
    </location>
    <ligand>
        <name>[2Fe-2S] cluster</name>
        <dbReference type="ChEBI" id="CHEBI:190135"/>
        <label>2</label>
    </ligand>
</feature>
<feature type="active site" description="Proton acceptor" evidence="11">
    <location>
        <position position="1270"/>
    </location>
</feature>
<dbReference type="GO" id="GO:0005506">
    <property type="term" value="F:iron ion binding"/>
    <property type="evidence" value="ECO:0007669"/>
    <property type="project" value="InterPro"/>
</dbReference>
<dbReference type="InterPro" id="IPR016208">
    <property type="entry name" value="Ald_Oxase/xanthine_DH-like"/>
</dbReference>
<dbReference type="STRING" id="1169540.A0A0G4FL06"/>
<dbReference type="InterPro" id="IPR046867">
    <property type="entry name" value="AldOxase/xan_DH_MoCoBD2"/>
</dbReference>
<reference evidence="17 18" key="1">
    <citation type="submission" date="2014-11" db="EMBL/GenBank/DDBJ databases">
        <authorList>
            <person name="Zhu J."/>
            <person name="Qi W."/>
            <person name="Song R."/>
        </authorList>
    </citation>
    <scope>NUCLEOTIDE SEQUENCE [LARGE SCALE GENOMIC DNA]</scope>
</reference>
<dbReference type="InterPro" id="IPR036683">
    <property type="entry name" value="CO_DH_flav_C_dom_sf"/>
</dbReference>
<evidence type="ECO:0000256" key="3">
    <source>
        <dbReference type="ARBA" id="ARBA00022505"/>
    </source>
</evidence>
<keyword evidence="6 13" id="KW-0479">Metal-binding</keyword>
<feature type="binding site" evidence="13">
    <location>
        <position position="50"/>
    </location>
    <ligand>
        <name>[2Fe-2S] cluster</name>
        <dbReference type="ChEBI" id="CHEBI:190135"/>
        <label>1</label>
    </ligand>
</feature>
<feature type="region of interest" description="Disordered" evidence="14">
    <location>
        <begin position="509"/>
        <end position="565"/>
    </location>
</feature>
<comment type="cofactor">
    <cofactor evidence="13">
        <name>[2Fe-2S] cluster</name>
        <dbReference type="ChEBI" id="CHEBI:190135"/>
    </cofactor>
    <text evidence="13">Binds 2 [2Fe-2S] clusters.</text>
</comment>
<evidence type="ECO:0000256" key="10">
    <source>
        <dbReference type="ARBA" id="ARBA00023014"/>
    </source>
</evidence>
<evidence type="ECO:0000256" key="4">
    <source>
        <dbReference type="ARBA" id="ARBA00022630"/>
    </source>
</evidence>
<dbReference type="SMART" id="SM01092">
    <property type="entry name" value="CO_deh_flav_C"/>
    <property type="match status" value="1"/>
</dbReference>
<feature type="binding site" evidence="12">
    <location>
        <begin position="239"/>
        <end position="246"/>
    </location>
    <ligand>
        <name>FAD</name>
        <dbReference type="ChEBI" id="CHEBI:57692"/>
    </ligand>
</feature>
<dbReference type="SUPFAM" id="SSF54292">
    <property type="entry name" value="2Fe-2S ferredoxin-like"/>
    <property type="match status" value="1"/>
</dbReference>
<evidence type="ECO:0000256" key="11">
    <source>
        <dbReference type="PIRSR" id="PIRSR000127-1"/>
    </source>
</evidence>
<keyword evidence="7 12" id="KW-0274">FAD</keyword>
<evidence type="ECO:0000313" key="18">
    <source>
        <dbReference type="Proteomes" id="UP000041254"/>
    </source>
</evidence>
<dbReference type="InterPro" id="IPR036010">
    <property type="entry name" value="2Fe-2S_ferredoxin-like_sf"/>
</dbReference>
<dbReference type="SUPFAM" id="SSF56176">
    <property type="entry name" value="FAD-binding/transporter-associated domain-like"/>
    <property type="match status" value="1"/>
</dbReference>
<dbReference type="InterPro" id="IPR012675">
    <property type="entry name" value="Beta-grasp_dom_sf"/>
</dbReference>
<dbReference type="SUPFAM" id="SSF55447">
    <property type="entry name" value="CO dehydrogenase flavoprotein C-terminal domain-like"/>
    <property type="match status" value="1"/>
</dbReference>
<proteinExistence type="inferred from homology"/>
<dbReference type="GO" id="GO:0051537">
    <property type="term" value="F:2 iron, 2 sulfur cluster binding"/>
    <property type="evidence" value="ECO:0007669"/>
    <property type="project" value="UniProtKB-KW"/>
</dbReference>
<evidence type="ECO:0000256" key="2">
    <source>
        <dbReference type="ARBA" id="ARBA00006849"/>
    </source>
</evidence>
<evidence type="ECO:0000256" key="8">
    <source>
        <dbReference type="ARBA" id="ARBA00023002"/>
    </source>
</evidence>
<feature type="binding site" evidence="13">
    <location>
        <position position="766"/>
    </location>
    <ligand>
        <name>Mo-molybdopterin</name>
        <dbReference type="ChEBI" id="CHEBI:71302"/>
    </ligand>
    <ligandPart>
        <name>Mo</name>
        <dbReference type="ChEBI" id="CHEBI:28685"/>
    </ligandPart>
</feature>
<dbReference type="InterPro" id="IPR036856">
    <property type="entry name" value="Ald_Oxase/Xan_DH_a/b_sf"/>
</dbReference>
<dbReference type="Gene3D" id="3.10.20.30">
    <property type="match status" value="1"/>
</dbReference>
<feature type="binding site" evidence="13">
    <location>
        <position position="911"/>
    </location>
    <ligand>
        <name>Mo-molybdopterin</name>
        <dbReference type="ChEBI" id="CHEBI:71302"/>
    </ligand>
    <ligandPart>
        <name>Mo</name>
        <dbReference type="ChEBI" id="CHEBI:28685"/>
    </ligandPart>
</feature>
<dbReference type="Pfam" id="PF00941">
    <property type="entry name" value="FAD_binding_5"/>
    <property type="match status" value="1"/>
</dbReference>